<evidence type="ECO:0000256" key="3">
    <source>
        <dbReference type="ARBA" id="ARBA00008047"/>
    </source>
</evidence>
<dbReference type="PANTHER" id="PTHR21007:SF1">
    <property type="entry name" value="LIVER-EXPRESSED ANTIMICROBIAL PEPTIDE 2"/>
    <property type="match status" value="1"/>
</dbReference>
<sequence>MTAPVPLVPGVGRGGAASRPLSGPRRAGIRLALLLSILLLLTSSVQVARRLARMTPFWRTVGSKPLGAHCRHGLECITKSDPAMLGLPNRSP</sequence>
<evidence type="ECO:0000313" key="13">
    <source>
        <dbReference type="Ensembl" id="ENSAOWP00000024299.1"/>
    </source>
</evidence>
<proteinExistence type="inferred from homology"/>
<feature type="region of interest" description="Disordered" evidence="11">
    <location>
        <begin position="1"/>
        <end position="23"/>
    </location>
</feature>
<evidence type="ECO:0000313" key="14">
    <source>
        <dbReference type="Proteomes" id="UP000694424"/>
    </source>
</evidence>
<feature type="transmembrane region" description="Helical" evidence="12">
    <location>
        <begin position="27"/>
        <end position="48"/>
    </location>
</feature>
<keyword evidence="5" id="KW-0964">Secreted</keyword>
<evidence type="ECO:0000256" key="4">
    <source>
        <dbReference type="ARBA" id="ARBA00020494"/>
    </source>
</evidence>
<evidence type="ECO:0000256" key="11">
    <source>
        <dbReference type="SAM" id="MobiDB-lite"/>
    </source>
</evidence>
<dbReference type="Pfam" id="PF07359">
    <property type="entry name" value="LEAP-2"/>
    <property type="match status" value="1"/>
</dbReference>
<keyword evidence="9" id="KW-0044">Antibiotic</keyword>
<dbReference type="GO" id="GO:0042742">
    <property type="term" value="P:defense response to bacterium"/>
    <property type="evidence" value="ECO:0007669"/>
    <property type="project" value="UniProtKB-KW"/>
</dbReference>
<dbReference type="PANTHER" id="PTHR21007">
    <property type="entry name" value="LIVER EXPRESSED ANTIMICROBIAL PEPTIDE 2"/>
    <property type="match status" value="1"/>
</dbReference>
<dbReference type="GO" id="GO:0005576">
    <property type="term" value="C:extracellular region"/>
    <property type="evidence" value="ECO:0007669"/>
    <property type="project" value="UniProtKB-SubCell"/>
</dbReference>
<keyword evidence="12" id="KW-0472">Membrane</keyword>
<evidence type="ECO:0000256" key="2">
    <source>
        <dbReference type="ARBA" id="ARBA00004613"/>
    </source>
</evidence>
<feature type="compositionally biased region" description="Low complexity" evidence="11">
    <location>
        <begin position="1"/>
        <end position="10"/>
    </location>
</feature>
<dbReference type="Ensembl" id="ENSAOWT00000027512.1">
    <property type="protein sequence ID" value="ENSAOWP00000024299.1"/>
    <property type="gene ID" value="ENSAOWG00000016407.1"/>
</dbReference>
<name>A0A8B9SCX6_APTOW</name>
<dbReference type="Gene3D" id="4.10.40.50">
    <property type="match status" value="1"/>
</dbReference>
<reference evidence="13" key="2">
    <citation type="submission" date="2025-09" db="UniProtKB">
        <authorList>
            <consortium name="Ensembl"/>
        </authorList>
    </citation>
    <scope>IDENTIFICATION</scope>
</reference>
<reference evidence="13" key="1">
    <citation type="submission" date="2025-08" db="UniProtKB">
        <authorList>
            <consortium name="Ensembl"/>
        </authorList>
    </citation>
    <scope>IDENTIFICATION</scope>
</reference>
<keyword evidence="6" id="KW-0929">Antimicrobial</keyword>
<evidence type="ECO:0000256" key="10">
    <source>
        <dbReference type="ARBA" id="ARBA00023157"/>
    </source>
</evidence>
<comment type="subcellular location">
    <subcellularLocation>
        <location evidence="2">Secreted</location>
    </subcellularLocation>
</comment>
<accession>A0A8B9SCX6</accession>
<evidence type="ECO:0000256" key="7">
    <source>
        <dbReference type="ARBA" id="ARBA00022685"/>
    </source>
</evidence>
<evidence type="ECO:0000256" key="9">
    <source>
        <dbReference type="ARBA" id="ARBA00023022"/>
    </source>
</evidence>
<evidence type="ECO:0000256" key="12">
    <source>
        <dbReference type="SAM" id="Phobius"/>
    </source>
</evidence>
<keyword evidence="12" id="KW-0812">Transmembrane</keyword>
<evidence type="ECO:0000256" key="6">
    <source>
        <dbReference type="ARBA" id="ARBA00022529"/>
    </source>
</evidence>
<keyword evidence="10" id="KW-1015">Disulfide bond</keyword>
<keyword evidence="7" id="KW-0165">Cleavage on pair of basic residues</keyword>
<keyword evidence="14" id="KW-1185">Reference proteome</keyword>
<dbReference type="GO" id="GO:0061844">
    <property type="term" value="P:antimicrobial humoral immune response mediated by antimicrobial peptide"/>
    <property type="evidence" value="ECO:0007669"/>
    <property type="project" value="TreeGrafter"/>
</dbReference>
<protein>
    <recommendedName>
        <fullName evidence="4">Liver-expressed antimicrobial peptide 2</fullName>
    </recommendedName>
</protein>
<evidence type="ECO:0000256" key="8">
    <source>
        <dbReference type="ARBA" id="ARBA00022729"/>
    </source>
</evidence>
<comment type="function">
    <text evidence="1">Has an antimicrobial activity.</text>
</comment>
<keyword evidence="12" id="KW-1133">Transmembrane helix</keyword>
<comment type="similarity">
    <text evidence="3">Belongs to the LEAP2 family.</text>
</comment>
<dbReference type="AlphaFoldDB" id="A0A8B9SCX6"/>
<dbReference type="InterPro" id="IPR009955">
    <property type="entry name" value="LEAP-2"/>
</dbReference>
<evidence type="ECO:0000256" key="1">
    <source>
        <dbReference type="ARBA" id="ARBA00002585"/>
    </source>
</evidence>
<evidence type="ECO:0000256" key="5">
    <source>
        <dbReference type="ARBA" id="ARBA00022525"/>
    </source>
</evidence>
<keyword evidence="8" id="KW-0732">Signal</keyword>
<dbReference type="Proteomes" id="UP000694424">
    <property type="component" value="Unplaced"/>
</dbReference>
<organism evidence="13 14">
    <name type="scientific">Apteryx owenii</name>
    <name type="common">Little spotted kiwi</name>
    <dbReference type="NCBI Taxonomy" id="8824"/>
    <lineage>
        <taxon>Eukaryota</taxon>
        <taxon>Metazoa</taxon>
        <taxon>Chordata</taxon>
        <taxon>Craniata</taxon>
        <taxon>Vertebrata</taxon>
        <taxon>Euteleostomi</taxon>
        <taxon>Archelosauria</taxon>
        <taxon>Archosauria</taxon>
        <taxon>Dinosauria</taxon>
        <taxon>Saurischia</taxon>
        <taxon>Theropoda</taxon>
        <taxon>Coelurosauria</taxon>
        <taxon>Aves</taxon>
        <taxon>Palaeognathae</taxon>
        <taxon>Apterygiformes</taxon>
        <taxon>Apterygidae</taxon>
        <taxon>Apteryx</taxon>
    </lineage>
</organism>